<feature type="domain" description="RanBD1" evidence="2">
    <location>
        <begin position="367"/>
        <end position="501"/>
    </location>
</feature>
<accession>A0ABP1PXE0</accession>
<feature type="region of interest" description="Disordered" evidence="1">
    <location>
        <begin position="357"/>
        <end position="393"/>
    </location>
</feature>
<evidence type="ECO:0000313" key="4">
    <source>
        <dbReference type="Proteomes" id="UP001642540"/>
    </source>
</evidence>
<dbReference type="SMART" id="SM00160">
    <property type="entry name" value="RanBD"/>
    <property type="match status" value="1"/>
</dbReference>
<evidence type="ECO:0000256" key="1">
    <source>
        <dbReference type="SAM" id="MobiDB-lite"/>
    </source>
</evidence>
<dbReference type="InterPro" id="IPR000156">
    <property type="entry name" value="Ran_bind_dom"/>
</dbReference>
<proteinExistence type="predicted"/>
<evidence type="ECO:0000259" key="2">
    <source>
        <dbReference type="SMART" id="SM00160"/>
    </source>
</evidence>
<dbReference type="InterPro" id="IPR011993">
    <property type="entry name" value="PH-like_dom_sf"/>
</dbReference>
<protein>
    <recommendedName>
        <fullName evidence="2">RanBD1 domain-containing protein</fullName>
    </recommendedName>
</protein>
<dbReference type="EMBL" id="CAXLJM020000015">
    <property type="protein sequence ID" value="CAL8081311.1"/>
    <property type="molecule type" value="Genomic_DNA"/>
</dbReference>
<gene>
    <name evidence="3" type="ORF">ODALV1_LOCUS4881</name>
</gene>
<evidence type="ECO:0000313" key="3">
    <source>
        <dbReference type="EMBL" id="CAL8081311.1"/>
    </source>
</evidence>
<organism evidence="3 4">
    <name type="scientific">Orchesella dallaii</name>
    <dbReference type="NCBI Taxonomy" id="48710"/>
    <lineage>
        <taxon>Eukaryota</taxon>
        <taxon>Metazoa</taxon>
        <taxon>Ecdysozoa</taxon>
        <taxon>Arthropoda</taxon>
        <taxon>Hexapoda</taxon>
        <taxon>Collembola</taxon>
        <taxon>Entomobryomorpha</taxon>
        <taxon>Entomobryoidea</taxon>
        <taxon>Orchesellidae</taxon>
        <taxon>Orchesellinae</taxon>
        <taxon>Orchesella</taxon>
    </lineage>
</organism>
<feature type="compositionally biased region" description="Low complexity" evidence="1">
    <location>
        <begin position="258"/>
        <end position="271"/>
    </location>
</feature>
<comment type="caution">
    <text evidence="3">The sequence shown here is derived from an EMBL/GenBank/DDBJ whole genome shotgun (WGS) entry which is preliminary data.</text>
</comment>
<dbReference type="Proteomes" id="UP001642540">
    <property type="component" value="Unassembled WGS sequence"/>
</dbReference>
<feature type="compositionally biased region" description="Polar residues" evidence="1">
    <location>
        <begin position="27"/>
        <end position="47"/>
    </location>
</feature>
<feature type="region of interest" description="Disordered" evidence="1">
    <location>
        <begin position="1"/>
        <end position="47"/>
    </location>
</feature>
<name>A0ABP1PXE0_9HEXA</name>
<feature type="region of interest" description="Disordered" evidence="1">
    <location>
        <begin position="239"/>
        <end position="271"/>
    </location>
</feature>
<reference evidence="3 4" key="1">
    <citation type="submission" date="2024-08" db="EMBL/GenBank/DDBJ databases">
        <authorList>
            <person name="Cucini C."/>
            <person name="Frati F."/>
        </authorList>
    </citation>
    <scope>NUCLEOTIDE SEQUENCE [LARGE SCALE GENOMIC DNA]</scope>
</reference>
<feature type="compositionally biased region" description="Acidic residues" evidence="1">
    <location>
        <begin position="376"/>
        <end position="385"/>
    </location>
</feature>
<dbReference type="SUPFAM" id="SSF50729">
    <property type="entry name" value="PH domain-like"/>
    <property type="match status" value="1"/>
</dbReference>
<sequence length="507" mass="53951">MPKRKALGPVDSSDGEDDAFYSFPATPIQSPFPKSTPNHFHASSTPKRIPTASSVATFSLSSNSTGTQLQTIAPISGVQNKSSMFALSSNPVSSPLSVPLVAKKPRNSEFSKSMRDLNKAFISNCRATVSKNPSHSLIPLVKDYLHHSRVLMEKGREKTVGGGASPTKLVNGIGSSLPRSFKSLGEFFDDFELNFIESTAKDGKRESTRESNSNTSGAITNSNSLSAFLSSGKINNNFGLSMSSPKPPPVENFKTFGSSDKPSLSSSSSLTSSVKTSTFMSSPSSNFSTDINKSNASTVFSPAVALGSPSPLKSLTSSSPALPSILDTRKSSEPVAVSKPAPFAGFSFFGPPSQSTLGGLGSSTAPTAPVVQKSNEDEDGEEEEEPPKNEITPVTEDDAVYATKCKVFGMIDGKYKDKGVGMLYVKKLDEGKHQVVVRADNNLGTVILNILLQKSLPLDKKSAKDVMTIDVHGNNNKGMPILLRVKSEADATELLNKLKEFQEMNSS</sequence>
<dbReference type="Gene3D" id="2.30.29.30">
    <property type="entry name" value="Pleckstrin-homology domain (PH domain)/Phosphotyrosine-binding domain (PTB)"/>
    <property type="match status" value="1"/>
</dbReference>
<dbReference type="CDD" id="cd13170">
    <property type="entry name" value="RanBD_NUP50"/>
    <property type="match status" value="1"/>
</dbReference>
<keyword evidence="4" id="KW-1185">Reference proteome</keyword>